<sequence>MLVQSIKPIILPSKTSRILSSKTIQPLPTNYPGNSYSQRSPPFFTTLPSIEDLFTSSILQ</sequence>
<dbReference type="Proteomes" id="UP000663419">
    <property type="component" value="Chromosome 6"/>
</dbReference>
<name>A0A8A1LVZ4_AJEC8</name>
<proteinExistence type="predicted"/>
<organism evidence="1 2">
    <name type="scientific">Ajellomyces capsulatus (strain H88)</name>
    <name type="common">Darling's disease fungus</name>
    <name type="synonym">Histoplasma capsulatum</name>
    <dbReference type="NCBI Taxonomy" id="544711"/>
    <lineage>
        <taxon>Eukaryota</taxon>
        <taxon>Fungi</taxon>
        <taxon>Dikarya</taxon>
        <taxon>Ascomycota</taxon>
        <taxon>Pezizomycotina</taxon>
        <taxon>Eurotiomycetes</taxon>
        <taxon>Eurotiomycetidae</taxon>
        <taxon>Onygenales</taxon>
        <taxon>Ajellomycetaceae</taxon>
        <taxon>Histoplasma</taxon>
    </lineage>
</organism>
<dbReference type="AlphaFoldDB" id="A0A8A1LVZ4"/>
<accession>A0A8A1LVZ4</accession>
<protein>
    <submittedName>
        <fullName evidence="1">Uncharacterized protein</fullName>
    </submittedName>
</protein>
<reference evidence="1" key="1">
    <citation type="submission" date="2021-01" db="EMBL/GenBank/DDBJ databases">
        <title>Chromosome-level genome assembly of a human fungal pathogen reveals clustering of transcriptionally co-regulated genes.</title>
        <authorList>
            <person name="Voorhies M."/>
            <person name="Cohen S."/>
            <person name="Shea T.P."/>
            <person name="Petrus S."/>
            <person name="Munoz J.F."/>
            <person name="Poplawski S."/>
            <person name="Goldman W.E."/>
            <person name="Michael T."/>
            <person name="Cuomo C.A."/>
            <person name="Sil A."/>
            <person name="Beyhan S."/>
        </authorList>
    </citation>
    <scope>NUCLEOTIDE SEQUENCE</scope>
    <source>
        <strain evidence="1">H88</strain>
    </source>
</reference>
<dbReference type="EMBL" id="CP069107">
    <property type="protein sequence ID" value="QSS57385.1"/>
    <property type="molecule type" value="Genomic_DNA"/>
</dbReference>
<gene>
    <name evidence="1" type="ORF">I7I53_11541</name>
</gene>
<evidence type="ECO:0000313" key="2">
    <source>
        <dbReference type="Proteomes" id="UP000663419"/>
    </source>
</evidence>
<evidence type="ECO:0000313" key="1">
    <source>
        <dbReference type="EMBL" id="QSS57385.1"/>
    </source>
</evidence>
<dbReference type="VEuPathDB" id="FungiDB:I7I53_11541"/>